<proteinExistence type="predicted"/>
<feature type="coiled-coil region" evidence="1">
    <location>
        <begin position="1480"/>
        <end position="1507"/>
    </location>
</feature>
<feature type="compositionally biased region" description="Polar residues" evidence="2">
    <location>
        <begin position="26"/>
        <end position="38"/>
    </location>
</feature>
<sequence>MSKNPLESSAATRVGLARHRPLSIKPLTSNQKSTTSSLPDGWYYNETKESDFWNDIEKSSVSKNEIHNDLLKQTEQITDLQDTSNKIRFLVNQFDDIDQDTLMLLMQLYDNETGDEAFDQQMIMNDSKTHILDFMGQLKDIGDSQTTLMETLRFWFTSLTQNSQTGDNEVSIDDLPDVTDIYDNLSEIVKVYTEKSEQAACLHNDMNDFWFKQVASYKRIVMLRDEEIRKLQKSIRDASVAAQARRARKKVEDKVQEPVNMQKEQLEKQLRLNQEMKQQIEKLKRELHENEIQKAALSSIRGNSTDKLKIELMEKDSDINTLKIEYETKNSSLQALINQLNVQIEVLKKSLQESEEKYTDLLNKHHQVQKDRDELDESLQKQLKLLSIERKKNEVTPHIVDESPIDRHELYEAEMKHQDEIRSLNMRHREEMVLQAETIREKYLTERNKLLSSLESEDTSSLLQSISDECDKKIQQQKDDFEQHEHSLIQGWAGKVALLTRQYENRIKALNAAHEVDLIMAKDAVKFEVKKAELDLEEKYNTQLLEIGREKQEKFNDFQRHLDKIQSENDSLSAENQKLFKQLTAVNMEKSVNNNKINIDREELIESNKNSPQKVSSALQSQRKAQKIMKQSEKEKLQEKYAMKLKLMKEEMDDQLNWSLEKQKNFYEREINKQIIEHQKDMRERLMELQEVIVQLQDSDLMKKDPEGGSSAVNSLMDEISTAFEQMNAQVESLDQNPSEPTLTVKEAADRTKKLTDKLIQLANENQELRTSQVFKEPPEDIIKQLQDKIAYFEALQTDDQKSAADKLKQIEDKYKHELDVKDQMLLNFQKINNHFNRISRKKIESILICDFGPKEIDDDLHLTMMTSPLRSFVGRKKVNNKKISINEVICDFDVFEEEEIKLVDPRMKNYINDNNPLVKAIPPSTISAPVENSNQLDKPPISYISKTSRKYGRRKIAYTLTQSVQTDKRKNELLVSTNEIFEIPEKIQNEGNHRPVAFLIDENLQSIIEADIIPNHEENEQKLVRDIVCEVFDRLPTSKTSDKQTSPQKMTPTSDRKMLDISYEDIKLSNYTSQKDSRITSQSVSPRAKALKIPHLSLVIIESVSITPNEKVVLAYSNIFTSFSQEPILVKEINNVIQQIPTINSTSSLEHMEPILLNNYKLSHAKNELNISNELILNEVLSVDFPLRNSHCEIFDYFHIKDKNNEKDVVYQITNGNSFTISAKKNESILNSSNLIIIDIPYSPANHPELNETVRLHIQELESELNELKGRPQNPPEVSIILQDVKLEPLKKIEVGKSYMPLTPEEVLKLKRKKPVVITNVKQNQNDKSNESLSTIEERNEKLNTSQESFFSNDENSRNKEDNSRSSTSSTKTRSSTVTAVSGESLGLTRELSTVSYDADPFAAARQILKASIIYTKRFIDEETELFSQLGETTAGYDAYINASGVTDEAHFSFLTSMNATKKNLDDHLGQAFQLNLANEQLMGRLSQMTMEYKKALKKIKELEDKDTRETLDIQKELLSNISTYEANSELPQSMAQLETLQKLEQSLNLIESLGLIDSPDLLIRKQELLSIIKGYESKLTQNIDVSQNEMQDIIVQTQDFIGGIKAPSPRPSSPNITPDDEEIVDQSISKIKADLKRIRKTRDSLRRDLKIEKMKVETLQQQIITLNNQLKANQEINQNDLLAYKAEIDQLKGVHKGKDNEDLMGRLLNMTALIESAKAERDLYKSKSQDAEEALVIKEDTIDQLNKQLDILMSTECKSMSEEIMFKDVDMERLREEREADLIMSNQQKQQLESAIAQNKLISKRCNELEQLLIRSKQELRKARDTIDDLNLKNALGLKFESEQEPKVNKATQVHYVTKPRVHVKSEDNFNKKVIATHTVKSDENPVHSTDISDNTKKEDNKITVVDSRTSSLSDVKLKIPTPTESPIHLSHQNSKIFTSTSSMLHASNQGSEGEFENEIDSEDLDTVAELIDPFENEGSQRYVFEDAPQFVHDPLKLNKKKAIKLPIVNNKPKTTRSMGFRRHLPNFSQQSGKSNEQSLSINGAPQGKRMLTGTIGKVKPTVTHVRYEPRTEPLPDGSDLTIIQSPIKVPQYGLSTNGTFDSYKHQNSIENCIDETNLNNVIQENSNYKIDKSLQSNPPLPLRITLVVHDKPEPLKEDQSPLVINTIPVIEKRKEKPTINNLNQGITAIKYNKTKGVNEATKLIEKLRRKINKVTSLNDQKDLEIIQLKQKISDLTLTIHRVKLDNIRSADELKRSKIRADNIKSRLDICFKEVGIRDDQIQNLKREIILLRRQQQPVNETLEKMKNAQRENNRLKNEQERRKMVAEVAKNALQNVTSESTKKHLSSILEHQQVTIARLEAQRRMWNEIERNHTMGVLGAMSLLSTSEYKTVRAVLPSYSPFASSKVSTLKSILKRPLINDNFSAELNRQETKIPSKDMITYSDKISVIDKIEPPLTNTEREMIVKQKETPQLDEKVVTFILSEKDKNTISKARFDASLIDTNV</sequence>
<evidence type="ECO:0000313" key="4">
    <source>
        <dbReference type="Proteomes" id="UP000179807"/>
    </source>
</evidence>
<feature type="region of interest" description="Disordered" evidence="2">
    <location>
        <begin position="607"/>
        <end position="633"/>
    </location>
</feature>
<dbReference type="EMBL" id="MLAK01000562">
    <property type="protein sequence ID" value="OHT12477.1"/>
    <property type="molecule type" value="Genomic_DNA"/>
</dbReference>
<evidence type="ECO:0000256" key="2">
    <source>
        <dbReference type="SAM" id="MobiDB-lite"/>
    </source>
</evidence>
<feature type="coiled-coil region" evidence="1">
    <location>
        <begin position="1702"/>
        <end position="1750"/>
    </location>
</feature>
<keyword evidence="1" id="KW-0175">Coiled coil</keyword>
<dbReference type="GeneID" id="94834402"/>
<keyword evidence="4" id="KW-1185">Reference proteome</keyword>
<feature type="compositionally biased region" description="Polar residues" evidence="2">
    <location>
        <begin position="1344"/>
        <end position="1355"/>
    </location>
</feature>
<gene>
    <name evidence="3" type="ORF">TRFO_17622</name>
</gene>
<organism evidence="3 4">
    <name type="scientific">Tritrichomonas foetus</name>
    <dbReference type="NCBI Taxonomy" id="1144522"/>
    <lineage>
        <taxon>Eukaryota</taxon>
        <taxon>Metamonada</taxon>
        <taxon>Parabasalia</taxon>
        <taxon>Tritrichomonadida</taxon>
        <taxon>Tritrichomonadidae</taxon>
        <taxon>Tritrichomonas</taxon>
    </lineage>
</organism>
<feature type="coiled-coil region" evidence="1">
    <location>
        <begin position="2301"/>
        <end position="2328"/>
    </location>
</feature>
<feature type="coiled-coil region" evidence="1">
    <location>
        <begin position="1630"/>
        <end position="1678"/>
    </location>
</feature>
<feature type="compositionally biased region" description="Basic and acidic residues" evidence="2">
    <location>
        <begin position="1356"/>
        <end position="1365"/>
    </location>
</feature>
<dbReference type="RefSeq" id="XP_068365613.1">
    <property type="nucleotide sequence ID" value="XM_068499698.1"/>
</dbReference>
<feature type="compositionally biased region" description="Low complexity" evidence="2">
    <location>
        <begin position="1366"/>
        <end position="1383"/>
    </location>
</feature>
<dbReference type="Proteomes" id="UP000179807">
    <property type="component" value="Unassembled WGS sequence"/>
</dbReference>
<evidence type="ECO:0000256" key="1">
    <source>
        <dbReference type="SAM" id="Coils"/>
    </source>
</evidence>
<feature type="coiled-coil region" evidence="1">
    <location>
        <begin position="259"/>
        <end position="371"/>
    </location>
</feature>
<feature type="region of interest" description="Disordered" evidence="2">
    <location>
        <begin position="1342"/>
        <end position="1384"/>
    </location>
</feature>
<feature type="coiled-coil region" evidence="1">
    <location>
        <begin position="679"/>
        <end position="772"/>
    </location>
</feature>
<feature type="region of interest" description="Disordered" evidence="2">
    <location>
        <begin position="2029"/>
        <end position="2054"/>
    </location>
</feature>
<dbReference type="VEuPathDB" id="TrichDB:TRFO_17622"/>
<reference evidence="3" key="1">
    <citation type="submission" date="2016-10" db="EMBL/GenBank/DDBJ databases">
        <authorList>
            <person name="Benchimol M."/>
            <person name="Almeida L.G."/>
            <person name="Vasconcelos A.T."/>
            <person name="Perreira-Neves A."/>
            <person name="Rosa I.A."/>
            <person name="Tasca T."/>
            <person name="Bogo M.R."/>
            <person name="de Souza W."/>
        </authorList>
    </citation>
    <scope>NUCLEOTIDE SEQUENCE [LARGE SCALE GENOMIC DNA]</scope>
    <source>
        <strain evidence="3">K</strain>
    </source>
</reference>
<evidence type="ECO:0000313" key="3">
    <source>
        <dbReference type="EMBL" id="OHT12477.1"/>
    </source>
</evidence>
<feature type="coiled-coil region" evidence="1">
    <location>
        <begin position="555"/>
        <end position="582"/>
    </location>
</feature>
<dbReference type="OrthoDB" id="10252174at2759"/>
<comment type="caution">
    <text evidence="3">The sequence shown here is derived from an EMBL/GenBank/DDBJ whole genome shotgun (WGS) entry which is preliminary data.</text>
</comment>
<name>A0A1J4KSM7_9EUKA</name>
<protein>
    <submittedName>
        <fullName evidence="3">Uncharacterized protein</fullName>
    </submittedName>
</protein>
<feature type="coiled-coil region" evidence="1">
    <location>
        <begin position="2200"/>
        <end position="2227"/>
    </location>
</feature>
<feature type="region of interest" description="Disordered" evidence="2">
    <location>
        <begin position="21"/>
        <end position="40"/>
    </location>
</feature>
<feature type="compositionally biased region" description="Polar residues" evidence="2">
    <location>
        <begin position="2029"/>
        <end position="2046"/>
    </location>
</feature>
<feature type="compositionally biased region" description="Polar residues" evidence="2">
    <location>
        <begin position="607"/>
        <end position="623"/>
    </location>
</feature>
<accession>A0A1J4KSM7</accession>
<feature type="coiled-coil region" evidence="1">
    <location>
        <begin position="1794"/>
        <end position="1835"/>
    </location>
</feature>